<evidence type="ECO:0000256" key="3">
    <source>
        <dbReference type="ARBA" id="ARBA00022759"/>
    </source>
</evidence>
<keyword evidence="2" id="KW-0540">Nuclease</keyword>
<evidence type="ECO:0000256" key="4">
    <source>
        <dbReference type="ARBA" id="ARBA00022801"/>
    </source>
</evidence>
<keyword evidence="5" id="KW-0694">RNA-binding</keyword>
<evidence type="ECO:0000313" key="7">
    <source>
        <dbReference type="Proteomes" id="UP000178413"/>
    </source>
</evidence>
<evidence type="ECO:0000313" key="6">
    <source>
        <dbReference type="EMBL" id="OHA24667.1"/>
    </source>
</evidence>
<dbReference type="SUPFAM" id="SSF54211">
    <property type="entry name" value="Ribosomal protein S5 domain 2-like"/>
    <property type="match status" value="1"/>
</dbReference>
<dbReference type="GO" id="GO:0030677">
    <property type="term" value="C:ribonuclease P complex"/>
    <property type="evidence" value="ECO:0007669"/>
    <property type="project" value="TreeGrafter"/>
</dbReference>
<accession>A0A1G2MLD3</accession>
<name>A0A1G2MLD3_9BACT</name>
<evidence type="ECO:0000256" key="2">
    <source>
        <dbReference type="ARBA" id="ARBA00022722"/>
    </source>
</evidence>
<dbReference type="Proteomes" id="UP000178413">
    <property type="component" value="Unassembled WGS sequence"/>
</dbReference>
<dbReference type="STRING" id="1802308.A3D50_00515"/>
<dbReference type="PANTHER" id="PTHR33992">
    <property type="entry name" value="RIBONUCLEASE P PROTEIN COMPONENT"/>
    <property type="match status" value="1"/>
</dbReference>
<dbReference type="GO" id="GO:0004526">
    <property type="term" value="F:ribonuclease P activity"/>
    <property type="evidence" value="ECO:0007669"/>
    <property type="project" value="InterPro"/>
</dbReference>
<dbReference type="InterPro" id="IPR000100">
    <property type="entry name" value="RNase_P"/>
</dbReference>
<proteinExistence type="predicted"/>
<dbReference type="EMBL" id="MHRM01000001">
    <property type="protein sequence ID" value="OHA24667.1"/>
    <property type="molecule type" value="Genomic_DNA"/>
</dbReference>
<dbReference type="Pfam" id="PF00825">
    <property type="entry name" value="Ribonuclease_P"/>
    <property type="match status" value="1"/>
</dbReference>
<organism evidence="6 7">
    <name type="scientific">Candidatus Taylorbacteria bacterium RIFCSPHIGHO2_02_FULL_44_12</name>
    <dbReference type="NCBI Taxonomy" id="1802308"/>
    <lineage>
        <taxon>Bacteria</taxon>
        <taxon>Candidatus Tayloriibacteriota</taxon>
    </lineage>
</organism>
<dbReference type="GO" id="GO:0042781">
    <property type="term" value="F:3'-tRNA processing endoribonuclease activity"/>
    <property type="evidence" value="ECO:0007669"/>
    <property type="project" value="TreeGrafter"/>
</dbReference>
<evidence type="ECO:0000256" key="5">
    <source>
        <dbReference type="ARBA" id="ARBA00022884"/>
    </source>
</evidence>
<dbReference type="Gene3D" id="3.30.230.10">
    <property type="match status" value="1"/>
</dbReference>
<dbReference type="InterPro" id="IPR020568">
    <property type="entry name" value="Ribosomal_Su5_D2-typ_SF"/>
</dbReference>
<keyword evidence="1" id="KW-0819">tRNA processing</keyword>
<dbReference type="AlphaFoldDB" id="A0A1G2MLD3"/>
<evidence type="ECO:0000256" key="1">
    <source>
        <dbReference type="ARBA" id="ARBA00022694"/>
    </source>
</evidence>
<dbReference type="InterPro" id="IPR014721">
    <property type="entry name" value="Ribsml_uS5_D2-typ_fold_subgr"/>
</dbReference>
<keyword evidence="4" id="KW-0378">Hydrolase</keyword>
<dbReference type="PANTHER" id="PTHR33992:SF1">
    <property type="entry name" value="RIBONUCLEASE P PROTEIN COMPONENT"/>
    <property type="match status" value="1"/>
</dbReference>
<keyword evidence="3" id="KW-0255">Endonuclease</keyword>
<sequence length="97" mass="10905">MSKGRVAHSTFFTVRFVSSCSDTRIAAVASKKIFKTAVSRNKMRRRIYEAVRPLYPRILQGMNVVVFGKLSGLKELIPALTDDLHGLFVKTGILKYT</sequence>
<protein>
    <submittedName>
        <fullName evidence="6">Uncharacterized protein</fullName>
    </submittedName>
</protein>
<dbReference type="GO" id="GO:0000049">
    <property type="term" value="F:tRNA binding"/>
    <property type="evidence" value="ECO:0007669"/>
    <property type="project" value="InterPro"/>
</dbReference>
<reference evidence="6 7" key="1">
    <citation type="journal article" date="2016" name="Nat. Commun.">
        <title>Thousands of microbial genomes shed light on interconnected biogeochemical processes in an aquifer system.</title>
        <authorList>
            <person name="Anantharaman K."/>
            <person name="Brown C.T."/>
            <person name="Hug L.A."/>
            <person name="Sharon I."/>
            <person name="Castelle C.J."/>
            <person name="Probst A.J."/>
            <person name="Thomas B.C."/>
            <person name="Singh A."/>
            <person name="Wilkins M.J."/>
            <person name="Karaoz U."/>
            <person name="Brodie E.L."/>
            <person name="Williams K.H."/>
            <person name="Hubbard S.S."/>
            <person name="Banfield J.F."/>
        </authorList>
    </citation>
    <scope>NUCLEOTIDE SEQUENCE [LARGE SCALE GENOMIC DNA]</scope>
</reference>
<comment type="caution">
    <text evidence="6">The sequence shown here is derived from an EMBL/GenBank/DDBJ whole genome shotgun (WGS) entry which is preliminary data.</text>
</comment>
<gene>
    <name evidence="6" type="ORF">A3D50_00515</name>
</gene>